<dbReference type="AlphaFoldDB" id="A0A494JBH9"/>
<protein>
    <submittedName>
        <fullName evidence="2">Uncharacterized protein</fullName>
    </submittedName>
</protein>
<reference evidence="1 3" key="1">
    <citation type="submission" date="2016-02" db="EMBL/GenBank/DDBJ databases">
        <authorList>
            <person name="Nicholson A.C."/>
            <person name="Humrighouse B.W."/>
            <person name="Loparev V."/>
            <person name="Emery B."/>
            <person name="Graziano J."/>
            <person name="McQuiston J.R."/>
        </authorList>
    </citation>
    <scope>NUCLEOTIDE SEQUENCE [LARGE SCALE GENOMIC DNA]</scope>
    <source>
        <strain evidence="1 3">E6809</strain>
    </source>
</reference>
<reference evidence="2" key="2">
    <citation type="submission" date="2016-06" db="EMBL/GenBank/DDBJ databases">
        <authorList>
            <person name="Nicholson A.C."/>
        </authorList>
    </citation>
    <scope>NUCLEOTIDE SEQUENCE [LARGE SCALE GENOMIC DNA]</scope>
    <source>
        <strain evidence="2">E6809</strain>
    </source>
</reference>
<organism evidence="2">
    <name type="scientific">Elizabethkingia anophelis</name>
    <dbReference type="NCBI Taxonomy" id="1117645"/>
    <lineage>
        <taxon>Bacteria</taxon>
        <taxon>Pseudomonadati</taxon>
        <taxon>Bacteroidota</taxon>
        <taxon>Flavobacteriia</taxon>
        <taxon>Flavobacteriales</taxon>
        <taxon>Weeksellaceae</taxon>
        <taxon>Elizabethkingia</taxon>
    </lineage>
</organism>
<dbReference type="RefSeq" id="WP_078719796.1">
    <property type="nucleotide sequence ID" value="NZ_CP014339.1"/>
</dbReference>
<name>A0A494JBH9_9FLAO</name>
<sequence>MEAKELEIGKIYSGVGYCGMTKDIEVTGKLISANKMHNGAEILCEKRNIPCAVWYRSLKKIK</sequence>
<accession>A0A494JBH9</accession>
<evidence type="ECO:0000313" key="3">
    <source>
        <dbReference type="Proteomes" id="UP000189738"/>
    </source>
</evidence>
<dbReference type="Proteomes" id="UP000189738">
    <property type="component" value="Chromosome"/>
</dbReference>
<dbReference type="EMBL" id="MAHS01000001">
    <property type="protein sequence ID" value="OPB53431.1"/>
    <property type="molecule type" value="Genomic_DNA"/>
</dbReference>
<evidence type="ECO:0000313" key="1">
    <source>
        <dbReference type="EMBL" id="AQX52434.1"/>
    </source>
</evidence>
<gene>
    <name evidence="1" type="ORF">AYC66_17895</name>
    <name evidence="2" type="ORF">BAY09_10985</name>
</gene>
<evidence type="ECO:0000313" key="2">
    <source>
        <dbReference type="EMBL" id="OPB53431.1"/>
    </source>
</evidence>
<dbReference type="EMBL" id="CP014339">
    <property type="protein sequence ID" value="AQX52434.1"/>
    <property type="molecule type" value="Genomic_DNA"/>
</dbReference>
<proteinExistence type="predicted"/>